<keyword evidence="25" id="KW-1185">Reference proteome</keyword>
<evidence type="ECO:0000259" key="23">
    <source>
        <dbReference type="Pfam" id="PF23215"/>
    </source>
</evidence>
<dbReference type="InterPro" id="IPR032675">
    <property type="entry name" value="LRR_dom_sf"/>
</dbReference>
<evidence type="ECO:0000256" key="14">
    <source>
        <dbReference type="ARBA" id="ARBA00022853"/>
    </source>
</evidence>
<dbReference type="EMBL" id="OZ035833">
    <property type="protein sequence ID" value="CAL1572831.1"/>
    <property type="molecule type" value="Genomic_DNA"/>
</dbReference>
<comment type="similarity">
    <text evidence="5">Belongs to the LRWD1 family.</text>
</comment>
<feature type="compositionally biased region" description="Basic and acidic residues" evidence="21">
    <location>
        <begin position="55"/>
        <end position="70"/>
    </location>
</feature>
<evidence type="ECO:0000256" key="21">
    <source>
        <dbReference type="SAM" id="MobiDB-lite"/>
    </source>
</evidence>
<keyword evidence="8" id="KW-0963">Cytoplasm</keyword>
<dbReference type="GO" id="GO:0005813">
    <property type="term" value="C:centrosome"/>
    <property type="evidence" value="ECO:0007669"/>
    <property type="project" value="UniProtKB-SubCell"/>
</dbReference>
<feature type="domain" description="Leucine-rich repeat and WD repeat-containing protein 1 WD" evidence="23">
    <location>
        <begin position="513"/>
        <end position="889"/>
    </location>
</feature>
<evidence type="ECO:0000256" key="19">
    <source>
        <dbReference type="ARBA" id="ARBA00033046"/>
    </source>
</evidence>
<evidence type="ECO:0000256" key="2">
    <source>
        <dbReference type="ARBA" id="ARBA00004300"/>
    </source>
</evidence>
<evidence type="ECO:0000256" key="10">
    <source>
        <dbReference type="ARBA" id="ARBA00022614"/>
    </source>
</evidence>
<evidence type="ECO:0000256" key="11">
    <source>
        <dbReference type="ARBA" id="ARBA00022705"/>
    </source>
</evidence>
<dbReference type="InterPro" id="IPR036322">
    <property type="entry name" value="WD40_repeat_dom_sf"/>
</dbReference>
<name>A0AAV2J8M5_KNICA</name>
<dbReference type="InterPro" id="IPR056160">
    <property type="entry name" value="WD_LRWD1"/>
</dbReference>
<dbReference type="PROSITE" id="PS51450">
    <property type="entry name" value="LRR"/>
    <property type="match status" value="2"/>
</dbReference>
<evidence type="ECO:0000256" key="5">
    <source>
        <dbReference type="ARBA" id="ARBA00007545"/>
    </source>
</evidence>
<reference evidence="24 25" key="1">
    <citation type="submission" date="2024-04" db="EMBL/GenBank/DDBJ databases">
        <authorList>
            <person name="Waldvogel A.-M."/>
            <person name="Schoenle A."/>
        </authorList>
    </citation>
    <scope>NUCLEOTIDE SEQUENCE [LARGE SCALE GENOMIC DNA]</scope>
</reference>
<dbReference type="GO" id="GO:0003682">
    <property type="term" value="F:chromatin binding"/>
    <property type="evidence" value="ECO:0007669"/>
    <property type="project" value="TreeGrafter"/>
</dbReference>
<keyword evidence="15" id="KW-0779">Telomere</keyword>
<evidence type="ECO:0000256" key="4">
    <source>
        <dbReference type="ARBA" id="ARBA00004629"/>
    </source>
</evidence>
<evidence type="ECO:0000256" key="9">
    <source>
        <dbReference type="ARBA" id="ARBA00022574"/>
    </source>
</evidence>
<comment type="subcellular location">
    <subcellularLocation>
        <location evidence="4">Chromosome</location>
        <location evidence="4">Centromere</location>
        <location evidence="4">Kinetochore</location>
    </subcellularLocation>
    <subcellularLocation>
        <location evidence="3">Chromosome</location>
        <location evidence="3">Telomere</location>
    </subcellularLocation>
    <subcellularLocation>
        <location evidence="2">Cytoplasm</location>
        <location evidence="2">Cytoskeleton</location>
        <location evidence="2">Microtubule organizing center</location>
        <location evidence="2">Centrosome</location>
    </subcellularLocation>
    <subcellularLocation>
        <location evidence="1">Nucleus</location>
    </subcellularLocation>
</comment>
<dbReference type="PANTHER" id="PTHR24370">
    <property type="entry name" value="OPTICIN"/>
    <property type="match status" value="1"/>
</dbReference>
<evidence type="ECO:0000256" key="12">
    <source>
        <dbReference type="ARBA" id="ARBA00022737"/>
    </source>
</evidence>
<dbReference type="InterPro" id="IPR001611">
    <property type="entry name" value="Leu-rich_rpt"/>
</dbReference>
<dbReference type="Pfam" id="PF23215">
    <property type="entry name" value="WD_LRWD1"/>
    <property type="match status" value="1"/>
</dbReference>
<dbReference type="PROSITE" id="PS50294">
    <property type="entry name" value="WD_REPEATS_REGION"/>
    <property type="match status" value="1"/>
</dbReference>
<keyword evidence="11" id="KW-0235">DNA replication</keyword>
<dbReference type="InterPro" id="IPR015943">
    <property type="entry name" value="WD40/YVTN_repeat-like_dom_sf"/>
</dbReference>
<dbReference type="Gene3D" id="2.130.10.10">
    <property type="entry name" value="YVTN repeat-like/Quinoprotein amine dehydrogenase"/>
    <property type="match status" value="1"/>
</dbReference>
<dbReference type="GO" id="GO:0000776">
    <property type="term" value="C:kinetochore"/>
    <property type="evidence" value="ECO:0007669"/>
    <property type="project" value="UniProtKB-KW"/>
</dbReference>
<feature type="region of interest" description="Disordered" evidence="21">
    <location>
        <begin position="55"/>
        <end position="75"/>
    </location>
</feature>
<dbReference type="GO" id="GO:0006260">
    <property type="term" value="P:DNA replication"/>
    <property type="evidence" value="ECO:0007669"/>
    <property type="project" value="UniProtKB-KW"/>
</dbReference>
<dbReference type="InterPro" id="IPR001680">
    <property type="entry name" value="WD40_rpt"/>
</dbReference>
<dbReference type="Proteomes" id="UP001497482">
    <property type="component" value="Chromosome 11"/>
</dbReference>
<keyword evidence="14" id="KW-0156">Chromatin regulator</keyword>
<keyword evidence="16" id="KW-0206">Cytoskeleton</keyword>
<dbReference type="PANTHER" id="PTHR24370:SF10">
    <property type="entry name" value="LEUCINE-RICH REPEAT AND WD REPEAT-CONTAINING PROTEIN 1"/>
    <property type="match status" value="1"/>
</dbReference>
<protein>
    <recommendedName>
        <fullName evidence="6">Leucine-rich repeat and WD repeat-containing protein 1</fullName>
    </recommendedName>
    <alternativeName>
        <fullName evidence="19">Origin recognition complex-associated protein</fullName>
    </alternativeName>
</protein>
<dbReference type="Gene3D" id="3.80.10.10">
    <property type="entry name" value="Ribonuclease Inhibitor"/>
    <property type="match status" value="1"/>
</dbReference>
<evidence type="ECO:0000256" key="7">
    <source>
        <dbReference type="ARBA" id="ARBA00022454"/>
    </source>
</evidence>
<keyword evidence="10" id="KW-0433">Leucine-rich repeat</keyword>
<dbReference type="GO" id="GO:0071169">
    <property type="term" value="P:establishment of protein localization to chromatin"/>
    <property type="evidence" value="ECO:0007669"/>
    <property type="project" value="TreeGrafter"/>
</dbReference>
<dbReference type="PROSITE" id="PS00678">
    <property type="entry name" value="WD_REPEATS_1"/>
    <property type="match status" value="1"/>
</dbReference>
<dbReference type="InterPro" id="IPR056363">
    <property type="entry name" value="LRR_LRWD1_dom"/>
</dbReference>
<keyword evidence="12" id="KW-0677">Repeat</keyword>
<evidence type="ECO:0000256" key="3">
    <source>
        <dbReference type="ARBA" id="ARBA00004574"/>
    </source>
</evidence>
<dbReference type="SUPFAM" id="SSF52058">
    <property type="entry name" value="L domain-like"/>
    <property type="match status" value="1"/>
</dbReference>
<dbReference type="Pfam" id="PF23211">
    <property type="entry name" value="LRR_LRWD1"/>
    <property type="match status" value="1"/>
</dbReference>
<evidence type="ECO:0000256" key="18">
    <source>
        <dbReference type="ARBA" id="ARBA00023328"/>
    </source>
</evidence>
<dbReference type="GO" id="GO:0005664">
    <property type="term" value="C:nuclear origin of replication recognition complex"/>
    <property type="evidence" value="ECO:0007669"/>
    <property type="project" value="TreeGrafter"/>
</dbReference>
<gene>
    <name evidence="24" type="ORF">KC01_LOCUS4831</name>
</gene>
<evidence type="ECO:0000256" key="13">
    <source>
        <dbReference type="ARBA" id="ARBA00022838"/>
    </source>
</evidence>
<organism evidence="24 25">
    <name type="scientific">Knipowitschia caucasica</name>
    <name type="common">Caucasian dwarf goby</name>
    <name type="synonym">Pomatoschistus caucasicus</name>
    <dbReference type="NCBI Taxonomy" id="637954"/>
    <lineage>
        <taxon>Eukaryota</taxon>
        <taxon>Metazoa</taxon>
        <taxon>Chordata</taxon>
        <taxon>Craniata</taxon>
        <taxon>Vertebrata</taxon>
        <taxon>Euteleostomi</taxon>
        <taxon>Actinopterygii</taxon>
        <taxon>Neopterygii</taxon>
        <taxon>Teleostei</taxon>
        <taxon>Neoteleostei</taxon>
        <taxon>Acanthomorphata</taxon>
        <taxon>Gobiaria</taxon>
        <taxon>Gobiiformes</taxon>
        <taxon>Gobioidei</taxon>
        <taxon>Gobiidae</taxon>
        <taxon>Gobiinae</taxon>
        <taxon>Knipowitschia</taxon>
    </lineage>
</organism>
<evidence type="ECO:0000256" key="1">
    <source>
        <dbReference type="ARBA" id="ARBA00004123"/>
    </source>
</evidence>
<evidence type="ECO:0000256" key="15">
    <source>
        <dbReference type="ARBA" id="ARBA00022895"/>
    </source>
</evidence>
<proteinExistence type="inferred from homology"/>
<evidence type="ECO:0000256" key="20">
    <source>
        <dbReference type="PROSITE-ProRule" id="PRU00221"/>
    </source>
</evidence>
<evidence type="ECO:0000313" key="25">
    <source>
        <dbReference type="Proteomes" id="UP001497482"/>
    </source>
</evidence>
<keyword evidence="13" id="KW-0995">Kinetochore</keyword>
<dbReference type="InterPro" id="IPR019775">
    <property type="entry name" value="WD40_repeat_CS"/>
</dbReference>
<evidence type="ECO:0000256" key="17">
    <source>
        <dbReference type="ARBA" id="ARBA00023242"/>
    </source>
</evidence>
<evidence type="ECO:0000256" key="6">
    <source>
        <dbReference type="ARBA" id="ARBA00015536"/>
    </source>
</evidence>
<accession>A0AAV2J8M5</accession>
<evidence type="ECO:0000259" key="22">
    <source>
        <dbReference type="Pfam" id="PF23211"/>
    </source>
</evidence>
<dbReference type="GO" id="GO:0000781">
    <property type="term" value="C:chromosome, telomeric region"/>
    <property type="evidence" value="ECO:0007669"/>
    <property type="project" value="UniProtKB-SubCell"/>
</dbReference>
<feature type="repeat" description="WD" evidence="20">
    <location>
        <begin position="632"/>
        <end position="666"/>
    </location>
</feature>
<evidence type="ECO:0000256" key="8">
    <source>
        <dbReference type="ARBA" id="ARBA00022490"/>
    </source>
</evidence>
<dbReference type="SMART" id="SM00320">
    <property type="entry name" value="WD40"/>
    <property type="match status" value="3"/>
</dbReference>
<feature type="domain" description="Leucine-rich repeat and WD repeat-containing protein 1 LRR" evidence="22">
    <location>
        <begin position="74"/>
        <end position="241"/>
    </location>
</feature>
<dbReference type="InterPro" id="IPR052489">
    <property type="entry name" value="LRWD1"/>
</dbReference>
<keyword evidence="7" id="KW-0158">Chromosome</keyword>
<feature type="compositionally biased region" description="Polar residues" evidence="21">
    <location>
        <begin position="428"/>
        <end position="440"/>
    </location>
</feature>
<sequence>MALSPAGPRCSVANSSACSVANSTRRRKDTGARIKLKFTPFLTCGPHYCWTESRHDEDHRKTPHRERLPEIKPTGTNPLLRDLPLALMSRLRSLQRLDLSRNRLRQFPGALLLPALTHLDLSDNQMEEVCSLQHLVSLQELLLEDNLYITVSDNHKLMVLLPQLHMFNGKDVTATANHLRYVYTDNLRSRIMCVWQKSFQGRSLSTERTETLEAEFVQTATQQVRYGPSSVSDFTKWRVGIMAAEFFKFQIKETKESSPLHHENVTRLKRKREASPAAPTKHTPTASPRAGPTASPKAGPTASPKAGPTASPRAGPTASPRAGPTASPRAGPTASPRAGPTASPRAGPTASPRAGPTASPRAGPTTCPRAGPTTCPRAGPTTCPRAGPTTCPRAGPTTCPRAGPTTCPRAGPTTCPRAGPTTCPRAGPTTSPRAGPTSSPRAGPTASPRAGPTASPRAGLRTSVSRGKPALSPHKTTPKSASKTREDRVSQQPSKRGAPHSKTQDQDHLLQEQSPVCLRTHHVLQCHSKQDSSEDLSTQLWACAFQPSSSGSSCVVATCGGDSVCLIDCELGLVMKKYKVPGEEFFSLAWSCILMSCGRNTPAQPCSVLAAGGKRGVVKLIHPRNNVAYGEFRASRKALSVLRFNPNKGNFLYTGSYDNKIVLWDIGGLDNHYNYKVLPLMTLECSSTPLHLCLPPTAALSHLLSACDQGLLCHSRPQTSTTSRWQQREVTFPVYDKVDSDHDYHTVDGLCFLSDDIVASKNHLHSRIYLWSWSQTMCQQKGTRKSSSVRAVVLAELQWASTQVPYLALSTCPGRSYVVCGDDKGRLWTYHVRRLEDQSITTQVVEWPAPHKGSRGPLEGPSINCVTMDPELRYLVALTDRNMVLVWKSEA</sequence>
<dbReference type="AlphaFoldDB" id="A0AAV2J8M5"/>
<dbReference type="PROSITE" id="PS50082">
    <property type="entry name" value="WD_REPEATS_2"/>
    <property type="match status" value="1"/>
</dbReference>
<feature type="region of interest" description="Disordered" evidence="21">
    <location>
        <begin position="258"/>
        <end position="509"/>
    </location>
</feature>
<keyword evidence="17" id="KW-0539">Nucleus</keyword>
<dbReference type="GO" id="GO:0006325">
    <property type="term" value="P:chromatin organization"/>
    <property type="evidence" value="ECO:0007669"/>
    <property type="project" value="UniProtKB-KW"/>
</dbReference>
<dbReference type="SMART" id="SM00369">
    <property type="entry name" value="LRR_TYP"/>
    <property type="match status" value="2"/>
</dbReference>
<evidence type="ECO:0000256" key="16">
    <source>
        <dbReference type="ARBA" id="ARBA00023212"/>
    </source>
</evidence>
<keyword evidence="18" id="KW-0137">Centromere</keyword>
<dbReference type="SUPFAM" id="SSF50978">
    <property type="entry name" value="WD40 repeat-like"/>
    <property type="match status" value="1"/>
</dbReference>
<dbReference type="InterPro" id="IPR003591">
    <property type="entry name" value="Leu-rich_rpt_typical-subtyp"/>
</dbReference>
<evidence type="ECO:0000313" key="24">
    <source>
        <dbReference type="EMBL" id="CAL1572831.1"/>
    </source>
</evidence>
<keyword evidence="9 20" id="KW-0853">WD repeat</keyword>